<keyword evidence="1" id="KW-0812">Transmembrane</keyword>
<dbReference type="Proteomes" id="UP001589627">
    <property type="component" value="Unassembled WGS sequence"/>
</dbReference>
<gene>
    <name evidence="2" type="ORF">ACFFNX_24830</name>
</gene>
<comment type="caution">
    <text evidence="2">The sequence shown here is derived from an EMBL/GenBank/DDBJ whole genome shotgun (WGS) entry which is preliminary data.</text>
</comment>
<feature type="transmembrane region" description="Helical" evidence="1">
    <location>
        <begin position="7"/>
        <end position="28"/>
    </location>
</feature>
<protein>
    <recommendedName>
        <fullName evidence="4">Integral membrane protein</fullName>
    </recommendedName>
</protein>
<name>A0ABV5YLK4_9ACTN</name>
<evidence type="ECO:0000256" key="1">
    <source>
        <dbReference type="SAM" id="Phobius"/>
    </source>
</evidence>
<keyword evidence="1" id="KW-1133">Transmembrane helix</keyword>
<keyword evidence="1" id="KW-0472">Membrane</keyword>
<dbReference type="EMBL" id="JBHLZP010000200">
    <property type="protein sequence ID" value="MFB9835411.1"/>
    <property type="molecule type" value="Genomic_DNA"/>
</dbReference>
<evidence type="ECO:0000313" key="3">
    <source>
        <dbReference type="Proteomes" id="UP001589627"/>
    </source>
</evidence>
<proteinExistence type="predicted"/>
<accession>A0ABV5YLK4</accession>
<keyword evidence="3" id="KW-1185">Reference proteome</keyword>
<dbReference type="RefSeq" id="WP_378206856.1">
    <property type="nucleotide sequence ID" value="NZ_JBHLZP010000200.1"/>
</dbReference>
<sequence>MPATVRWAVAGLWFETALFLLGVAGMFVTAHDLSSHGQNGVAQAVLSGLFLVPVAALWGGCAIAASRRAFWVRVVAICLQACFVLGGLIVLAVALAVQDVIGIVVAIVFLAVPAAVILLSFTPAAREWFGRR</sequence>
<evidence type="ECO:0000313" key="2">
    <source>
        <dbReference type="EMBL" id="MFB9835411.1"/>
    </source>
</evidence>
<feature type="transmembrane region" description="Helical" evidence="1">
    <location>
        <begin position="40"/>
        <end position="58"/>
    </location>
</feature>
<reference evidence="2 3" key="1">
    <citation type="submission" date="2024-09" db="EMBL/GenBank/DDBJ databases">
        <authorList>
            <person name="Sun Q."/>
            <person name="Mori K."/>
        </authorList>
    </citation>
    <scope>NUCLEOTIDE SEQUENCE [LARGE SCALE GENOMIC DNA]</scope>
    <source>
        <strain evidence="2 3">TBRC 0563</strain>
    </source>
</reference>
<feature type="transmembrane region" description="Helical" evidence="1">
    <location>
        <begin position="100"/>
        <end position="122"/>
    </location>
</feature>
<organism evidence="2 3">
    <name type="scientific">Actinoallomurus acaciae</name>
    <dbReference type="NCBI Taxonomy" id="502577"/>
    <lineage>
        <taxon>Bacteria</taxon>
        <taxon>Bacillati</taxon>
        <taxon>Actinomycetota</taxon>
        <taxon>Actinomycetes</taxon>
        <taxon>Streptosporangiales</taxon>
        <taxon>Thermomonosporaceae</taxon>
        <taxon>Actinoallomurus</taxon>
    </lineage>
</organism>
<feature type="transmembrane region" description="Helical" evidence="1">
    <location>
        <begin position="70"/>
        <end position="94"/>
    </location>
</feature>
<evidence type="ECO:0008006" key="4">
    <source>
        <dbReference type="Google" id="ProtNLM"/>
    </source>
</evidence>